<reference evidence="7" key="1">
    <citation type="submission" date="2018-07" db="EMBL/GenBank/DDBJ databases">
        <authorList>
            <person name="Quirk P.G."/>
            <person name="Krulwich T.A."/>
        </authorList>
    </citation>
    <scope>NUCLEOTIDE SEQUENCE</scope>
</reference>
<dbReference type="InterPro" id="IPR058624">
    <property type="entry name" value="MdtA-like_HH"/>
</dbReference>
<dbReference type="GO" id="GO:0005886">
    <property type="term" value="C:plasma membrane"/>
    <property type="evidence" value="ECO:0007669"/>
    <property type="project" value="TreeGrafter"/>
</dbReference>
<dbReference type="InterPro" id="IPR058627">
    <property type="entry name" value="MdtA-like_C"/>
</dbReference>
<feature type="domain" description="Multidrug resistance protein MdtA-like alpha-helical hairpin" evidence="3">
    <location>
        <begin position="110"/>
        <end position="178"/>
    </location>
</feature>
<proteinExistence type="predicted"/>
<dbReference type="GO" id="GO:0030313">
    <property type="term" value="C:cell envelope"/>
    <property type="evidence" value="ECO:0007669"/>
    <property type="project" value="UniProtKB-SubCell"/>
</dbReference>
<evidence type="ECO:0000259" key="3">
    <source>
        <dbReference type="Pfam" id="PF25876"/>
    </source>
</evidence>
<dbReference type="EMBL" id="UIDG01000011">
    <property type="protein sequence ID" value="SUS03676.1"/>
    <property type="molecule type" value="Genomic_DNA"/>
</dbReference>
<evidence type="ECO:0000313" key="7">
    <source>
        <dbReference type="EMBL" id="SUS03676.1"/>
    </source>
</evidence>
<evidence type="ECO:0000256" key="2">
    <source>
        <dbReference type="SAM" id="MobiDB-lite"/>
    </source>
</evidence>
<dbReference type="GO" id="GO:0046677">
    <property type="term" value="P:response to antibiotic"/>
    <property type="evidence" value="ECO:0007669"/>
    <property type="project" value="TreeGrafter"/>
</dbReference>
<organism evidence="7">
    <name type="scientific">metagenome</name>
    <dbReference type="NCBI Taxonomy" id="256318"/>
    <lineage>
        <taxon>unclassified sequences</taxon>
        <taxon>metagenomes</taxon>
    </lineage>
</organism>
<dbReference type="Pfam" id="PF25967">
    <property type="entry name" value="RND-MFP_C"/>
    <property type="match status" value="1"/>
</dbReference>
<evidence type="ECO:0000259" key="6">
    <source>
        <dbReference type="Pfam" id="PF25967"/>
    </source>
</evidence>
<feature type="domain" description="Multidrug resistance protein MdtA-like barrel-sandwich hybrid" evidence="4">
    <location>
        <begin position="68"/>
        <end position="207"/>
    </location>
</feature>
<name>A0A380T7Y5_9ZZZZ</name>
<feature type="domain" description="Multidrug resistance protein MdtA-like C-terminal permuted SH3" evidence="6">
    <location>
        <begin position="311"/>
        <end position="372"/>
    </location>
</feature>
<feature type="region of interest" description="Disordered" evidence="2">
    <location>
        <begin position="370"/>
        <end position="397"/>
    </location>
</feature>
<dbReference type="Pfam" id="PF25917">
    <property type="entry name" value="BSH_RND"/>
    <property type="match status" value="1"/>
</dbReference>
<gene>
    <name evidence="7" type="ORF">DF3PB_1080010</name>
</gene>
<dbReference type="Pfam" id="PF25876">
    <property type="entry name" value="HH_MFP_RND"/>
    <property type="match status" value="1"/>
</dbReference>
<evidence type="ECO:0000256" key="1">
    <source>
        <dbReference type="ARBA" id="ARBA00004196"/>
    </source>
</evidence>
<protein>
    <submittedName>
        <fullName evidence="7">Efflux transporter periplasmic adaptor subunit</fullName>
    </submittedName>
</protein>
<dbReference type="InterPro" id="IPR006143">
    <property type="entry name" value="RND_pump_MFP"/>
</dbReference>
<dbReference type="Gene3D" id="1.10.287.470">
    <property type="entry name" value="Helix hairpin bin"/>
    <property type="match status" value="1"/>
</dbReference>
<comment type="subcellular location">
    <subcellularLocation>
        <location evidence="1">Cell envelope</location>
    </subcellularLocation>
</comment>
<accession>A0A380T7Y5</accession>
<dbReference type="Pfam" id="PF25944">
    <property type="entry name" value="Beta-barrel_RND"/>
    <property type="match status" value="1"/>
</dbReference>
<dbReference type="Gene3D" id="2.40.30.170">
    <property type="match status" value="1"/>
</dbReference>
<dbReference type="GO" id="GO:0022857">
    <property type="term" value="F:transmembrane transporter activity"/>
    <property type="evidence" value="ECO:0007669"/>
    <property type="project" value="InterPro"/>
</dbReference>
<dbReference type="NCBIfam" id="TIGR01730">
    <property type="entry name" value="RND_mfp"/>
    <property type="match status" value="1"/>
</dbReference>
<dbReference type="PANTHER" id="PTHR30158:SF24">
    <property type="entry name" value="HLYD FAMILY SECRETION PROTEIN"/>
    <property type="match status" value="1"/>
</dbReference>
<evidence type="ECO:0000259" key="5">
    <source>
        <dbReference type="Pfam" id="PF25944"/>
    </source>
</evidence>
<dbReference type="Gene3D" id="2.40.50.100">
    <property type="match status" value="1"/>
</dbReference>
<dbReference type="AlphaFoldDB" id="A0A380T7Y5"/>
<sequence length="397" mass="43260">MHAVSINRSIRRAVFASCAAAGVAILSSGCGQENAYVAPPPPKVAVTQPLRETFTETLEFTGNTAATETVELRARIPGYLDKVLFRDGQHVKKGDLLFVIEQQPYELAVRQAQGDLARAEASRAEATATAQRVLQAAKSGAVSRQQADEAVARQQVAEAQVFALKAALDKAKVDLSYTEVRAPFDGRIERRLKDPGNLVGAGEDTVITSINHIDPIYVYFSINELDLLRILGDRPRHQSAREVQDRRTQPLYMALANEDDFPHEGVFDFAAITLDSSTGTLLMRGLFPNGDAKILPGLFARIRAPIREIPDALLVPERALGVDQSGRYVLVVKEDGEVEQRTVQVGGKRGDLRMIEKGLSSNDRIIVDGIQRARPGAKVDPVPVDQQAGGKPPRDKS</sequence>
<evidence type="ECO:0000259" key="4">
    <source>
        <dbReference type="Pfam" id="PF25917"/>
    </source>
</evidence>
<dbReference type="SUPFAM" id="SSF111369">
    <property type="entry name" value="HlyD-like secretion proteins"/>
    <property type="match status" value="1"/>
</dbReference>
<dbReference type="InterPro" id="IPR058625">
    <property type="entry name" value="MdtA-like_BSH"/>
</dbReference>
<dbReference type="InterPro" id="IPR058626">
    <property type="entry name" value="MdtA-like_b-barrel"/>
</dbReference>
<dbReference type="FunFam" id="2.40.420.20:FF:000001">
    <property type="entry name" value="Efflux RND transporter periplasmic adaptor subunit"/>
    <property type="match status" value="1"/>
</dbReference>
<feature type="domain" description="Multidrug resistance protein MdtA-like beta-barrel" evidence="5">
    <location>
        <begin position="215"/>
        <end position="303"/>
    </location>
</feature>
<dbReference type="PANTHER" id="PTHR30158">
    <property type="entry name" value="ACRA/E-RELATED COMPONENT OF DRUG EFFLUX TRANSPORTER"/>
    <property type="match status" value="1"/>
</dbReference>
<dbReference type="Gene3D" id="2.40.420.20">
    <property type="match status" value="1"/>
</dbReference>